<geneLocation type="plasmid" evidence="2"/>
<gene>
    <name evidence="1" type="ORF">K788_00036895</name>
</gene>
<keyword evidence="1" id="KW-0614">Plasmid</keyword>
<protein>
    <submittedName>
        <fullName evidence="1">Uncharacterized protein</fullName>
    </submittedName>
</protein>
<dbReference type="Proteomes" id="UP000019146">
    <property type="component" value="Plasmid unnamed"/>
</dbReference>
<accession>A0A0P0RR74</accession>
<reference evidence="1 2" key="1">
    <citation type="journal article" date="2014" name="Genome Announc.">
        <title>Draft Genome Sequence of the Haloacid-Degrading Burkholderia caribensis Strain MBA4.</title>
        <authorList>
            <person name="Pan Y."/>
            <person name="Kong K.F."/>
            <person name="Tsang J.S."/>
        </authorList>
    </citation>
    <scope>NUCLEOTIDE SEQUENCE [LARGE SCALE GENOMIC DNA]</scope>
    <source>
        <strain evidence="1 2">MBA4</strain>
        <plasmid evidence="2">Plasmid</plasmid>
    </source>
</reference>
<organism evidence="1 2">
    <name type="scientific">Paraburkholderia caribensis MBA4</name>
    <dbReference type="NCBI Taxonomy" id="1323664"/>
    <lineage>
        <taxon>Bacteria</taxon>
        <taxon>Pseudomonadati</taxon>
        <taxon>Pseudomonadota</taxon>
        <taxon>Betaproteobacteria</taxon>
        <taxon>Burkholderiales</taxon>
        <taxon>Burkholderiaceae</taxon>
        <taxon>Paraburkholderia</taxon>
    </lineage>
</organism>
<dbReference type="AlphaFoldDB" id="A0A0P0RR74"/>
<sequence>MYAKLFYFGQKARHFWMEKDRDIHQREWLKGVWDHSDTTFAWLFKEIRRVLKYSYRRVKRFCDENPALSEYFNDESNGTDFIAQVMQESPKKRQIIRDYYLHLLHTYGRNGIHKATLLVSASSDLRVASSFRKDGAENVVLYMFSPAPYTKYCVSSRFRPKDIGVVMDAGLPLYKRNSGIYPGQKEYGFRGAIFPHLIFGVYDQATDDFIVNPHLLAMNGHSMENLYRNGIRVEQNQFENMIKKTGFHRFVIVDESGLYHGQDKGQE</sequence>
<dbReference type="KEGG" id="bcai:K788_00036895"/>
<proteinExistence type="predicted"/>
<evidence type="ECO:0000313" key="1">
    <source>
        <dbReference type="EMBL" id="ALL71667.1"/>
    </source>
</evidence>
<dbReference type="EMBL" id="CP012748">
    <property type="protein sequence ID" value="ALL71667.1"/>
    <property type="molecule type" value="Genomic_DNA"/>
</dbReference>
<name>A0A0P0RR74_9BURK</name>
<evidence type="ECO:0000313" key="2">
    <source>
        <dbReference type="Proteomes" id="UP000019146"/>
    </source>
</evidence>